<keyword evidence="13" id="KW-1185">Reference proteome</keyword>
<keyword evidence="5 9" id="KW-0238">DNA-binding</keyword>
<keyword evidence="3" id="KW-0902">Two-component regulatory system</keyword>
<feature type="domain" description="Response regulatory" evidence="10">
    <location>
        <begin position="1"/>
        <end position="117"/>
    </location>
</feature>
<dbReference type="EMBL" id="SNXO01000022">
    <property type="protein sequence ID" value="TDP54380.1"/>
    <property type="molecule type" value="Genomic_DNA"/>
</dbReference>
<evidence type="ECO:0000256" key="3">
    <source>
        <dbReference type="ARBA" id="ARBA00023012"/>
    </source>
</evidence>
<keyword evidence="6" id="KW-0804">Transcription</keyword>
<dbReference type="InterPro" id="IPR011006">
    <property type="entry name" value="CheY-like_superfamily"/>
</dbReference>
<dbReference type="GO" id="GO:0000976">
    <property type="term" value="F:transcription cis-regulatory region binding"/>
    <property type="evidence" value="ECO:0007669"/>
    <property type="project" value="TreeGrafter"/>
</dbReference>
<dbReference type="PANTHER" id="PTHR48111:SF1">
    <property type="entry name" value="TWO-COMPONENT RESPONSE REGULATOR ORR33"/>
    <property type="match status" value="1"/>
</dbReference>
<gene>
    <name evidence="12" type="ORF">EV211_12217</name>
</gene>
<keyword evidence="2 8" id="KW-0597">Phosphoprotein</keyword>
<evidence type="ECO:0000313" key="12">
    <source>
        <dbReference type="EMBL" id="TDP54380.1"/>
    </source>
</evidence>
<evidence type="ECO:0000256" key="7">
    <source>
        <dbReference type="ARBA" id="ARBA00024867"/>
    </source>
</evidence>
<dbReference type="InterPro" id="IPR039420">
    <property type="entry name" value="WalR-like"/>
</dbReference>
<comment type="function">
    <text evidence="7">May play the central regulatory role in sporulation. It may be an element of the effector pathway responsible for the activation of sporulation genes in response to nutritional stress. Spo0A may act in concert with spo0H (a sigma factor) to control the expression of some genes that are critical to the sporulation process.</text>
</comment>
<evidence type="ECO:0000256" key="8">
    <source>
        <dbReference type="PROSITE-ProRule" id="PRU00169"/>
    </source>
</evidence>
<dbReference type="Pfam" id="PF00072">
    <property type="entry name" value="Response_reg"/>
    <property type="match status" value="1"/>
</dbReference>
<dbReference type="PROSITE" id="PS51755">
    <property type="entry name" value="OMPR_PHOB"/>
    <property type="match status" value="1"/>
</dbReference>
<dbReference type="SMART" id="SM00862">
    <property type="entry name" value="Trans_reg_C"/>
    <property type="match status" value="1"/>
</dbReference>
<evidence type="ECO:0000256" key="4">
    <source>
        <dbReference type="ARBA" id="ARBA00023015"/>
    </source>
</evidence>
<dbReference type="InterPro" id="IPR036388">
    <property type="entry name" value="WH-like_DNA-bd_sf"/>
</dbReference>
<dbReference type="PROSITE" id="PS50110">
    <property type="entry name" value="RESPONSE_REGULATORY"/>
    <property type="match status" value="1"/>
</dbReference>
<dbReference type="PANTHER" id="PTHR48111">
    <property type="entry name" value="REGULATOR OF RPOS"/>
    <property type="match status" value="1"/>
</dbReference>
<dbReference type="SUPFAM" id="SSF52172">
    <property type="entry name" value="CheY-like"/>
    <property type="match status" value="1"/>
</dbReference>
<dbReference type="SMART" id="SM00448">
    <property type="entry name" value="REC"/>
    <property type="match status" value="1"/>
</dbReference>
<dbReference type="CDD" id="cd00383">
    <property type="entry name" value="trans_reg_C"/>
    <property type="match status" value="1"/>
</dbReference>
<dbReference type="Gene3D" id="1.10.10.10">
    <property type="entry name" value="Winged helix-like DNA-binding domain superfamily/Winged helix DNA-binding domain"/>
    <property type="match status" value="1"/>
</dbReference>
<evidence type="ECO:0000259" key="11">
    <source>
        <dbReference type="PROSITE" id="PS51755"/>
    </source>
</evidence>
<comment type="caution">
    <text evidence="12">The sequence shown here is derived from an EMBL/GenBank/DDBJ whole genome shotgun (WGS) entry which is preliminary data.</text>
</comment>
<accession>A0A4R6Q0W1</accession>
<dbReference type="GO" id="GO:0032993">
    <property type="term" value="C:protein-DNA complex"/>
    <property type="evidence" value="ECO:0007669"/>
    <property type="project" value="TreeGrafter"/>
</dbReference>
<dbReference type="OrthoDB" id="9802426at2"/>
<evidence type="ECO:0000256" key="2">
    <source>
        <dbReference type="ARBA" id="ARBA00022553"/>
    </source>
</evidence>
<dbReference type="Gene3D" id="3.40.50.2300">
    <property type="match status" value="1"/>
</dbReference>
<evidence type="ECO:0000256" key="6">
    <source>
        <dbReference type="ARBA" id="ARBA00023163"/>
    </source>
</evidence>
<dbReference type="InterPro" id="IPR001789">
    <property type="entry name" value="Sig_transdc_resp-reg_receiver"/>
</dbReference>
<evidence type="ECO:0000259" key="10">
    <source>
        <dbReference type="PROSITE" id="PS50110"/>
    </source>
</evidence>
<sequence length="225" mass="25702">MIYFVEDDNSIRELVLYTLNNAGYETRGFDKPSEFWRVIKDETPDLILLDIMLPEESGLDILKKLRAASRTKKVPVMMLTAKSTEYDKVIGLDYGADDYLPKPFGMMELIARVRALLRRAEPSAREEDHRVGDLYVSPAKHIVKVQGKEVILTFKEFEMLDLLIENIGIVFTRDQLLTKIWGYAFDGESRTVDVHIRSLRQKLGPCGSLIETVRGIGYRIGTGEE</sequence>
<reference evidence="12 13" key="1">
    <citation type="submission" date="2019-03" db="EMBL/GenBank/DDBJ databases">
        <title>Genomic Encyclopedia of Type Strains, Phase IV (KMG-IV): sequencing the most valuable type-strain genomes for metagenomic binning, comparative biology and taxonomic classification.</title>
        <authorList>
            <person name="Goeker M."/>
        </authorList>
    </citation>
    <scope>NUCLEOTIDE SEQUENCE [LARGE SCALE GENOMIC DNA]</scope>
    <source>
        <strain evidence="12 13">DSM 28287</strain>
    </source>
</reference>
<dbReference type="Gene3D" id="6.10.250.690">
    <property type="match status" value="1"/>
</dbReference>
<evidence type="ECO:0000256" key="5">
    <source>
        <dbReference type="ARBA" id="ARBA00023125"/>
    </source>
</evidence>
<dbReference type="Proteomes" id="UP000295500">
    <property type="component" value="Unassembled WGS sequence"/>
</dbReference>
<proteinExistence type="predicted"/>
<protein>
    <recommendedName>
        <fullName evidence="1">Stage 0 sporulation protein A homolog</fullName>
    </recommendedName>
</protein>
<evidence type="ECO:0000256" key="9">
    <source>
        <dbReference type="PROSITE-ProRule" id="PRU01091"/>
    </source>
</evidence>
<organism evidence="12 13">
    <name type="scientific">Aminicella lysinilytica</name>
    <dbReference type="NCBI Taxonomy" id="433323"/>
    <lineage>
        <taxon>Bacteria</taxon>
        <taxon>Bacillati</taxon>
        <taxon>Bacillota</taxon>
        <taxon>Clostridia</taxon>
        <taxon>Peptostreptococcales</taxon>
        <taxon>Anaerovoracaceae</taxon>
        <taxon>Aminicella</taxon>
    </lineage>
</organism>
<dbReference type="GO" id="GO:0000156">
    <property type="term" value="F:phosphorelay response regulator activity"/>
    <property type="evidence" value="ECO:0007669"/>
    <property type="project" value="TreeGrafter"/>
</dbReference>
<dbReference type="GO" id="GO:0006355">
    <property type="term" value="P:regulation of DNA-templated transcription"/>
    <property type="evidence" value="ECO:0007669"/>
    <property type="project" value="InterPro"/>
</dbReference>
<dbReference type="GO" id="GO:0005829">
    <property type="term" value="C:cytosol"/>
    <property type="evidence" value="ECO:0007669"/>
    <property type="project" value="TreeGrafter"/>
</dbReference>
<keyword evidence="4" id="KW-0805">Transcription regulation</keyword>
<dbReference type="Pfam" id="PF00486">
    <property type="entry name" value="Trans_reg_C"/>
    <property type="match status" value="1"/>
</dbReference>
<dbReference type="InterPro" id="IPR001867">
    <property type="entry name" value="OmpR/PhoB-type_DNA-bd"/>
</dbReference>
<feature type="DNA-binding region" description="OmpR/PhoB-type" evidence="9">
    <location>
        <begin position="126"/>
        <end position="222"/>
    </location>
</feature>
<name>A0A4R6Q0W1_9FIRM</name>
<evidence type="ECO:0000256" key="1">
    <source>
        <dbReference type="ARBA" id="ARBA00018672"/>
    </source>
</evidence>
<evidence type="ECO:0000313" key="13">
    <source>
        <dbReference type="Proteomes" id="UP000295500"/>
    </source>
</evidence>
<dbReference type="InterPro" id="IPR016032">
    <property type="entry name" value="Sig_transdc_resp-reg_C-effctor"/>
</dbReference>
<dbReference type="RefSeq" id="WP_133528674.1">
    <property type="nucleotide sequence ID" value="NZ_SNXO01000022.1"/>
</dbReference>
<feature type="domain" description="OmpR/PhoB-type" evidence="11">
    <location>
        <begin position="126"/>
        <end position="222"/>
    </location>
</feature>
<dbReference type="AlphaFoldDB" id="A0A4R6Q0W1"/>
<dbReference type="SUPFAM" id="SSF46894">
    <property type="entry name" value="C-terminal effector domain of the bipartite response regulators"/>
    <property type="match status" value="1"/>
</dbReference>
<feature type="modified residue" description="4-aspartylphosphate" evidence="8">
    <location>
        <position position="50"/>
    </location>
</feature>